<evidence type="ECO:0000313" key="12">
    <source>
        <dbReference type="Proteomes" id="UP000305881"/>
    </source>
</evidence>
<feature type="transmembrane region" description="Helical" evidence="10">
    <location>
        <begin position="418"/>
        <end position="439"/>
    </location>
</feature>
<dbReference type="AlphaFoldDB" id="A0A4V1IJM8"/>
<keyword evidence="2" id="KW-0813">Transport</keyword>
<feature type="transmembrane region" description="Helical" evidence="10">
    <location>
        <begin position="309"/>
        <end position="341"/>
    </location>
</feature>
<dbReference type="KEGG" id="mbur:EQU24_06595"/>
<evidence type="ECO:0000256" key="1">
    <source>
        <dbReference type="ARBA" id="ARBA00004651"/>
    </source>
</evidence>
<keyword evidence="12" id="KW-1185">Reference proteome</keyword>
<dbReference type="EMBL" id="CP035467">
    <property type="protein sequence ID" value="QCW81955.1"/>
    <property type="molecule type" value="Genomic_DNA"/>
</dbReference>
<dbReference type="Proteomes" id="UP000305881">
    <property type="component" value="Chromosome"/>
</dbReference>
<evidence type="ECO:0000313" key="11">
    <source>
        <dbReference type="EMBL" id="QCW81955.1"/>
    </source>
</evidence>
<feature type="transmembrane region" description="Helical" evidence="10">
    <location>
        <begin position="140"/>
        <end position="164"/>
    </location>
</feature>
<accession>A0A4V1IJM8</accession>
<dbReference type="InterPro" id="IPR004772">
    <property type="entry name" value="TrkH"/>
</dbReference>
<evidence type="ECO:0000256" key="2">
    <source>
        <dbReference type="ARBA" id="ARBA00022448"/>
    </source>
</evidence>
<dbReference type="NCBIfam" id="TIGR00933">
    <property type="entry name" value="2a38"/>
    <property type="match status" value="1"/>
</dbReference>
<proteinExistence type="predicted"/>
<evidence type="ECO:0000256" key="8">
    <source>
        <dbReference type="ARBA" id="ARBA00023065"/>
    </source>
</evidence>
<feature type="transmembrane region" description="Helical" evidence="10">
    <location>
        <begin position="89"/>
        <end position="111"/>
    </location>
</feature>
<dbReference type="GO" id="GO:0005886">
    <property type="term" value="C:plasma membrane"/>
    <property type="evidence" value="ECO:0007669"/>
    <property type="project" value="UniProtKB-SubCell"/>
</dbReference>
<dbReference type="PANTHER" id="PTHR32024:SF1">
    <property type="entry name" value="KTR SYSTEM POTASSIUM UPTAKE PROTEIN B"/>
    <property type="match status" value="1"/>
</dbReference>
<keyword evidence="9 10" id="KW-0472">Membrane</keyword>
<evidence type="ECO:0000256" key="3">
    <source>
        <dbReference type="ARBA" id="ARBA00022475"/>
    </source>
</evidence>
<name>A0A4V1IJM8_METBY</name>
<evidence type="ECO:0000256" key="5">
    <source>
        <dbReference type="ARBA" id="ARBA00022692"/>
    </source>
</evidence>
<keyword evidence="6" id="KW-0630">Potassium</keyword>
<dbReference type="PROSITE" id="PS00141">
    <property type="entry name" value="ASP_PROTEASE"/>
    <property type="match status" value="1"/>
</dbReference>
<evidence type="ECO:0000256" key="4">
    <source>
        <dbReference type="ARBA" id="ARBA00022538"/>
    </source>
</evidence>
<keyword evidence="4" id="KW-0633">Potassium transport</keyword>
<dbReference type="InterPro" id="IPR001969">
    <property type="entry name" value="Aspartic_peptidase_AS"/>
</dbReference>
<keyword evidence="8" id="KW-0406">Ion transport</keyword>
<gene>
    <name evidence="11" type="ORF">EQU24_06595</name>
</gene>
<dbReference type="PANTHER" id="PTHR32024">
    <property type="entry name" value="TRK SYSTEM POTASSIUM UPTAKE PROTEIN TRKG-RELATED"/>
    <property type="match status" value="1"/>
</dbReference>
<dbReference type="STRING" id="675511.GCA_000341735_01695"/>
<keyword evidence="3" id="KW-1003">Cell membrane</keyword>
<feature type="transmembrane region" description="Helical" evidence="10">
    <location>
        <begin position="21"/>
        <end position="46"/>
    </location>
</feature>
<feature type="transmembrane region" description="Helical" evidence="10">
    <location>
        <begin position="362"/>
        <end position="382"/>
    </location>
</feature>
<dbReference type="InterPro" id="IPR003445">
    <property type="entry name" value="Cat_transpt"/>
</dbReference>
<dbReference type="GO" id="GO:0015379">
    <property type="term" value="F:potassium:chloride symporter activity"/>
    <property type="evidence" value="ECO:0007669"/>
    <property type="project" value="InterPro"/>
</dbReference>
<evidence type="ECO:0000256" key="6">
    <source>
        <dbReference type="ARBA" id="ARBA00022958"/>
    </source>
</evidence>
<evidence type="ECO:0000256" key="7">
    <source>
        <dbReference type="ARBA" id="ARBA00022989"/>
    </source>
</evidence>
<dbReference type="Pfam" id="PF02386">
    <property type="entry name" value="TrkH"/>
    <property type="match status" value="1"/>
</dbReference>
<evidence type="ECO:0000256" key="10">
    <source>
        <dbReference type="SAM" id="Phobius"/>
    </source>
</evidence>
<evidence type="ECO:0000256" key="9">
    <source>
        <dbReference type="ARBA" id="ARBA00023136"/>
    </source>
</evidence>
<dbReference type="OrthoDB" id="9810952at2"/>
<keyword evidence="5 10" id="KW-0812">Transmembrane</keyword>
<comment type="subcellular location">
    <subcellularLocation>
        <location evidence="1">Cell membrane</location>
        <topology evidence="1">Multi-pass membrane protein</topology>
    </subcellularLocation>
</comment>
<feature type="transmembrane region" description="Helical" evidence="10">
    <location>
        <begin position="176"/>
        <end position="193"/>
    </location>
</feature>
<protein>
    <submittedName>
        <fullName evidence="11">Ktr system potassium transporter B</fullName>
    </submittedName>
</protein>
<feature type="transmembrane region" description="Helical" evidence="10">
    <location>
        <begin position="205"/>
        <end position="229"/>
    </location>
</feature>
<dbReference type="GO" id="GO:0006508">
    <property type="term" value="P:proteolysis"/>
    <property type="evidence" value="ECO:0007669"/>
    <property type="project" value="InterPro"/>
</dbReference>
<reference evidence="12" key="1">
    <citation type="journal article" date="2019" name="J. Bacteriol.">
        <title>A Mutagenic Screen Identifies a TonB-Dependent Receptor Required for the Lanthanide Metal Switch in the Type I Methanotroph 'Methylotuvimicrobium buryatense' 5GB1C.</title>
        <authorList>
            <person name="Groom J.D."/>
            <person name="Ford S.M."/>
            <person name="Pesesky M.W."/>
            <person name="Lidstrom M.E."/>
        </authorList>
    </citation>
    <scope>NUCLEOTIDE SEQUENCE [LARGE SCALE GENOMIC DNA]</scope>
    <source>
        <strain evidence="12">5GB1C</strain>
    </source>
</reference>
<dbReference type="RefSeq" id="WP_017840248.1">
    <property type="nucleotide sequence ID" value="NZ_CP035467.1"/>
</dbReference>
<sequence>MRTKLTLQRHFKKHRLKFSHAVLKASPPAILVAGYLGLITAGTLLLKLEIATNKAIGWLDALFTATSAVTVTGLVVLDTGTDFSLFGQIIIALLIQSGGLGFMTFSILTAMNLGKRIGIKHQLLALEALNQTSMNKIWEVAVAVIYFAFVIEAVGLILLTVLWSTDYGWVKALYEAFFYTVSAFNNAGFALSADSLTRYVDNVPVNLVVSGLFITGGLGFVVLLDLWQIRSWKKLQIYSKAMIGGTLMINLVSWLMVWLFERHNPATIGNFHLSSQLIASWFQAVTPRTAGFNALPIESLSDSTTLLTLLLMFVGGGSLSTASGIKLGTFIVIFMAIYAFLGRRDEVTLMQRSISQNIVMKAFAITLISIVLVFIGTLLLSVSEQAPLVDVLFEVVSALGTVGLSRGLTGELSVTGQWIIMILMFVGRLGPLTFVYVIATPRPRRINYPSLDIQVG</sequence>
<feature type="transmembrane region" description="Helical" evidence="10">
    <location>
        <begin position="241"/>
        <end position="260"/>
    </location>
</feature>
<dbReference type="GO" id="GO:0004190">
    <property type="term" value="F:aspartic-type endopeptidase activity"/>
    <property type="evidence" value="ECO:0007669"/>
    <property type="project" value="InterPro"/>
</dbReference>
<feature type="transmembrane region" description="Helical" evidence="10">
    <location>
        <begin position="58"/>
        <end position="77"/>
    </location>
</feature>
<keyword evidence="7 10" id="KW-1133">Transmembrane helix</keyword>
<organism evidence="11 12">
    <name type="scientific">Methylotuvimicrobium buryatense</name>
    <name type="common">Methylomicrobium buryatense</name>
    <dbReference type="NCBI Taxonomy" id="95641"/>
    <lineage>
        <taxon>Bacteria</taxon>
        <taxon>Pseudomonadati</taxon>
        <taxon>Pseudomonadota</taxon>
        <taxon>Gammaproteobacteria</taxon>
        <taxon>Methylococcales</taxon>
        <taxon>Methylococcaceae</taxon>
        <taxon>Methylotuvimicrobium</taxon>
    </lineage>
</organism>